<protein>
    <recommendedName>
        <fullName evidence="4 5">Small ribosomal subunit protein uS2</fullName>
    </recommendedName>
</protein>
<reference evidence="8" key="1">
    <citation type="submission" date="2017-09" db="EMBL/GenBank/DDBJ databases">
        <title>Depth-based differentiation of microbial function through sediment-hosted aquifers and enrichment of novel symbionts in the deep terrestrial subsurface.</title>
        <authorList>
            <person name="Probst A.J."/>
            <person name="Ladd B."/>
            <person name="Jarett J.K."/>
            <person name="Geller-Mcgrath D.E."/>
            <person name="Sieber C.M.K."/>
            <person name="Emerson J.B."/>
            <person name="Anantharaman K."/>
            <person name="Thomas B.C."/>
            <person name="Malmstrom R."/>
            <person name="Stieglmeier M."/>
            <person name="Klingl A."/>
            <person name="Woyke T."/>
            <person name="Ryan C.M."/>
            <person name="Banfield J.F."/>
        </authorList>
    </citation>
    <scope>NUCLEOTIDE SEQUENCE [LARGE SCALE GENOMIC DNA]</scope>
</reference>
<dbReference type="EMBL" id="PEZG01000057">
    <property type="protein sequence ID" value="PIS15621.1"/>
    <property type="molecule type" value="Genomic_DNA"/>
</dbReference>
<dbReference type="PANTHER" id="PTHR12534">
    <property type="entry name" value="30S RIBOSOMAL PROTEIN S2 PROKARYOTIC AND ORGANELLAR"/>
    <property type="match status" value="1"/>
</dbReference>
<dbReference type="PRINTS" id="PR00395">
    <property type="entry name" value="RIBOSOMALS2"/>
</dbReference>
<dbReference type="InterPro" id="IPR005706">
    <property type="entry name" value="Ribosomal_uS2_bac/mit/plastid"/>
</dbReference>
<evidence type="ECO:0000256" key="2">
    <source>
        <dbReference type="ARBA" id="ARBA00022980"/>
    </source>
</evidence>
<sequence>MVQVDTQIEELFQAGSHLGHKTNRVHPKAKKYIYTIQHGVSIIDLTQTSTLLGTAKKFVVQLKKDGKVLLVVVTKKIASTYTQELCRNKGIPYITVKWPAGLFTNFEMIMKNVKKMNTMRKEREEGEWNKFVKHEQTQMNKELNKLEKFYGGLSQMQKLPDALFVVDVKKEKNAVKEGREKGIPVIAIADTNVDPDTVDFPIPANDDLESSIEYIVDQLVFAYSAGEKA</sequence>
<dbReference type="Gene3D" id="3.40.50.10490">
    <property type="entry name" value="Glucose-6-phosphate isomerase like protein, domain 1"/>
    <property type="match status" value="1"/>
</dbReference>
<proteinExistence type="inferred from homology"/>
<dbReference type="HAMAP" id="MF_00291_B">
    <property type="entry name" value="Ribosomal_uS2_B"/>
    <property type="match status" value="1"/>
</dbReference>
<dbReference type="GO" id="GO:0006412">
    <property type="term" value="P:translation"/>
    <property type="evidence" value="ECO:0007669"/>
    <property type="project" value="UniProtKB-UniRule"/>
</dbReference>
<evidence type="ECO:0000256" key="3">
    <source>
        <dbReference type="ARBA" id="ARBA00023274"/>
    </source>
</evidence>
<dbReference type="GO" id="GO:0003735">
    <property type="term" value="F:structural constituent of ribosome"/>
    <property type="evidence" value="ECO:0007669"/>
    <property type="project" value="InterPro"/>
</dbReference>
<gene>
    <name evidence="5 7" type="primary">rpsB</name>
    <name evidence="7" type="ORF">COT62_02580</name>
</gene>
<evidence type="ECO:0000256" key="4">
    <source>
        <dbReference type="ARBA" id="ARBA00035256"/>
    </source>
</evidence>
<evidence type="ECO:0000256" key="5">
    <source>
        <dbReference type="HAMAP-Rule" id="MF_00291"/>
    </source>
</evidence>
<evidence type="ECO:0000313" key="7">
    <source>
        <dbReference type="EMBL" id="PIS15621.1"/>
    </source>
</evidence>
<comment type="caution">
    <text evidence="7">The sequence shown here is derived from an EMBL/GenBank/DDBJ whole genome shotgun (WGS) entry which is preliminary data.</text>
</comment>
<evidence type="ECO:0000313" key="8">
    <source>
        <dbReference type="Proteomes" id="UP000231198"/>
    </source>
</evidence>
<dbReference type="PROSITE" id="PS00963">
    <property type="entry name" value="RIBOSOMAL_S2_2"/>
    <property type="match status" value="1"/>
</dbReference>
<dbReference type="CDD" id="cd01425">
    <property type="entry name" value="RPS2"/>
    <property type="match status" value="1"/>
</dbReference>
<dbReference type="PANTHER" id="PTHR12534:SF0">
    <property type="entry name" value="SMALL RIBOSOMAL SUBUNIT PROTEIN US2M"/>
    <property type="match status" value="1"/>
</dbReference>
<keyword evidence="3 5" id="KW-0687">Ribonucleoprotein</keyword>
<dbReference type="GO" id="GO:0015935">
    <property type="term" value="C:small ribosomal subunit"/>
    <property type="evidence" value="ECO:0007669"/>
    <property type="project" value="InterPro"/>
</dbReference>
<dbReference type="InterPro" id="IPR001865">
    <property type="entry name" value="Ribosomal_uS2"/>
</dbReference>
<dbReference type="Pfam" id="PF00318">
    <property type="entry name" value="Ribosomal_S2"/>
    <property type="match status" value="1"/>
</dbReference>
<dbReference type="AlphaFoldDB" id="A0A2H0WSM0"/>
<accession>A0A2H0WSM0</accession>
<evidence type="ECO:0000256" key="1">
    <source>
        <dbReference type="ARBA" id="ARBA00006242"/>
    </source>
</evidence>
<dbReference type="SUPFAM" id="SSF52313">
    <property type="entry name" value="Ribosomal protein S2"/>
    <property type="match status" value="1"/>
</dbReference>
<dbReference type="InterPro" id="IPR018130">
    <property type="entry name" value="Ribosomal_uS2_CS"/>
</dbReference>
<name>A0A2H0WSM0_9BACT</name>
<dbReference type="PROSITE" id="PS00962">
    <property type="entry name" value="RIBOSOMAL_S2_1"/>
    <property type="match status" value="1"/>
</dbReference>
<dbReference type="NCBIfam" id="TIGR01011">
    <property type="entry name" value="rpsB_bact"/>
    <property type="match status" value="1"/>
</dbReference>
<dbReference type="Gene3D" id="1.10.287.610">
    <property type="entry name" value="Helix hairpin bin"/>
    <property type="match status" value="1"/>
</dbReference>
<keyword evidence="2 5" id="KW-0689">Ribosomal protein</keyword>
<dbReference type="InterPro" id="IPR023591">
    <property type="entry name" value="Ribosomal_uS2_flav_dom_sf"/>
</dbReference>
<dbReference type="Proteomes" id="UP000231198">
    <property type="component" value="Unassembled WGS sequence"/>
</dbReference>
<evidence type="ECO:0000256" key="6">
    <source>
        <dbReference type="RuleBase" id="RU003631"/>
    </source>
</evidence>
<organism evidence="7 8">
    <name type="scientific">Candidatus Roizmanbacteria bacterium CG09_land_8_20_14_0_10_41_9</name>
    <dbReference type="NCBI Taxonomy" id="1974850"/>
    <lineage>
        <taxon>Bacteria</taxon>
        <taxon>Candidatus Roizmaniibacteriota</taxon>
    </lineage>
</organism>
<comment type="similarity">
    <text evidence="1 5 6">Belongs to the universal ribosomal protein uS2 family.</text>
</comment>